<evidence type="ECO:0000313" key="2">
    <source>
        <dbReference type="Proteomes" id="UP000716446"/>
    </source>
</evidence>
<dbReference type="Proteomes" id="UP000716446">
    <property type="component" value="Unassembled WGS sequence"/>
</dbReference>
<protein>
    <submittedName>
        <fullName evidence="1">Uncharacterized protein</fullName>
    </submittedName>
</protein>
<sequence length="71" mass="7995">MGDKSNQSFPWELGVFDAHCHPTDTVANISSIPDMHARILTIMATRAQDQQLVAETADRLGVKSRLDEDWR</sequence>
<organism evidence="1 2">
    <name type="scientific">Aureobasidium vineae</name>
    <dbReference type="NCBI Taxonomy" id="2773715"/>
    <lineage>
        <taxon>Eukaryota</taxon>
        <taxon>Fungi</taxon>
        <taxon>Dikarya</taxon>
        <taxon>Ascomycota</taxon>
        <taxon>Pezizomycotina</taxon>
        <taxon>Dothideomycetes</taxon>
        <taxon>Dothideomycetidae</taxon>
        <taxon>Dothideales</taxon>
        <taxon>Saccotheciaceae</taxon>
        <taxon>Aureobasidium</taxon>
    </lineage>
</organism>
<dbReference type="InterPro" id="IPR053044">
    <property type="entry name" value="Metallo-hydrolase/TatD-type"/>
</dbReference>
<accession>A0A9N8JRE9</accession>
<gene>
    <name evidence="1" type="ORF">AWRI4619_LOCUS6097</name>
</gene>
<dbReference type="EMBL" id="CAIJEN010000008">
    <property type="protein sequence ID" value="CAD0090026.1"/>
    <property type="molecule type" value="Genomic_DNA"/>
</dbReference>
<reference evidence="1" key="1">
    <citation type="submission" date="2020-06" db="EMBL/GenBank/DDBJ databases">
        <authorList>
            <person name="Onetto C."/>
        </authorList>
    </citation>
    <scope>NUCLEOTIDE SEQUENCE</scope>
</reference>
<dbReference type="PANTHER" id="PTHR47345">
    <property type="entry name" value="CUT9-INTERACTING PROTEIN SCN1"/>
    <property type="match status" value="1"/>
</dbReference>
<dbReference type="AlphaFoldDB" id="A0A9N8JRE9"/>
<keyword evidence="2" id="KW-1185">Reference proteome</keyword>
<name>A0A9N8JRE9_9PEZI</name>
<evidence type="ECO:0000313" key="1">
    <source>
        <dbReference type="EMBL" id="CAD0090026.1"/>
    </source>
</evidence>
<dbReference type="PANTHER" id="PTHR47345:SF1">
    <property type="entry name" value="CUT9-INTERACTING PROTEIN SCN1"/>
    <property type="match status" value="1"/>
</dbReference>
<comment type="caution">
    <text evidence="1">The sequence shown here is derived from an EMBL/GenBank/DDBJ whole genome shotgun (WGS) entry which is preliminary data.</text>
</comment>
<proteinExistence type="predicted"/>